<dbReference type="Proteomes" id="UP001055057">
    <property type="component" value="Unassembled WGS sequence"/>
</dbReference>
<evidence type="ECO:0000313" key="1">
    <source>
        <dbReference type="EMBL" id="GJE61607.1"/>
    </source>
</evidence>
<reference evidence="1" key="2">
    <citation type="submission" date="2021-08" db="EMBL/GenBank/DDBJ databases">
        <authorList>
            <person name="Tani A."/>
            <person name="Ola A."/>
            <person name="Ogura Y."/>
            <person name="Katsura K."/>
            <person name="Hayashi T."/>
        </authorList>
    </citation>
    <scope>NUCLEOTIDE SEQUENCE</scope>
    <source>
        <strain evidence="1">DSM 23632</strain>
    </source>
</reference>
<keyword evidence="2" id="KW-1185">Reference proteome</keyword>
<sequence length="336" mass="38362">MTSGQSRRGQSTRHSPEDRVTILDRFEARYATGLPMDEAAEGLGASLASIKRWRQGRSPLKGRIIPTLAQMSSIDAAIARLADDTNRNRNSFLEALFKLVSWLRWPTKPHDHPAAIMVCVVTYLHHKNNVDNIEQLDRADRELLLRHVRLDTLRRVCSDDLFSLPSFLQWKHDGQPHTDLDWIALVVWFLLAYEPRTERARDAVSLAKAYFATQNDVFPHTWPLSLRTFKSYWSLYGAAAPFHYVERFHLGAEFTLDPGTAHFGESVNDLINQPGEIRQYLARARWAVEMLTKRLDLRTLSAIRFPAFPASLTPERIDIPALPSGSAKVMKTYSSR</sequence>
<comment type="caution">
    <text evidence="1">The sequence shown here is derived from an EMBL/GenBank/DDBJ whole genome shotgun (WGS) entry which is preliminary data.</text>
</comment>
<reference evidence="1" key="1">
    <citation type="journal article" date="2021" name="Front. Microbiol.">
        <title>Comprehensive Comparative Genomics and Phenotyping of Methylobacterium Species.</title>
        <authorList>
            <person name="Alessa O."/>
            <person name="Ogura Y."/>
            <person name="Fujitani Y."/>
            <person name="Takami H."/>
            <person name="Hayashi T."/>
            <person name="Sahin N."/>
            <person name="Tani A."/>
        </authorList>
    </citation>
    <scope>NUCLEOTIDE SEQUENCE</scope>
    <source>
        <strain evidence="1">DSM 23632</strain>
    </source>
</reference>
<dbReference type="RefSeq" id="WP_238184170.1">
    <property type="nucleotide sequence ID" value="NZ_BPRB01000228.1"/>
</dbReference>
<accession>A0ABQ4U373</accession>
<evidence type="ECO:0008006" key="3">
    <source>
        <dbReference type="Google" id="ProtNLM"/>
    </source>
</evidence>
<organism evidence="1 2">
    <name type="scientific">Methylobacterium trifolii</name>
    <dbReference type="NCBI Taxonomy" id="1003092"/>
    <lineage>
        <taxon>Bacteria</taxon>
        <taxon>Pseudomonadati</taxon>
        <taxon>Pseudomonadota</taxon>
        <taxon>Alphaproteobacteria</taxon>
        <taxon>Hyphomicrobiales</taxon>
        <taxon>Methylobacteriaceae</taxon>
        <taxon>Methylobacterium</taxon>
    </lineage>
</organism>
<proteinExistence type="predicted"/>
<protein>
    <recommendedName>
        <fullName evidence="3">XRE family transcriptional regulator</fullName>
    </recommendedName>
</protein>
<evidence type="ECO:0000313" key="2">
    <source>
        <dbReference type="Proteomes" id="UP001055057"/>
    </source>
</evidence>
<dbReference type="EMBL" id="BPRB01000228">
    <property type="protein sequence ID" value="GJE61607.1"/>
    <property type="molecule type" value="Genomic_DNA"/>
</dbReference>
<name>A0ABQ4U373_9HYPH</name>
<gene>
    <name evidence="1" type="ORF">MPOCJGCO_3729</name>
</gene>